<feature type="compositionally biased region" description="Basic and acidic residues" evidence="1">
    <location>
        <begin position="24"/>
        <end position="53"/>
    </location>
</feature>
<evidence type="ECO:0000313" key="3">
    <source>
        <dbReference type="Proteomes" id="UP000054560"/>
    </source>
</evidence>
<accession>A0A0L0FS19</accession>
<feature type="region of interest" description="Disordered" evidence="1">
    <location>
        <begin position="24"/>
        <end position="89"/>
    </location>
</feature>
<dbReference type="AlphaFoldDB" id="A0A0L0FS19"/>
<feature type="compositionally biased region" description="Polar residues" evidence="1">
    <location>
        <begin position="163"/>
        <end position="174"/>
    </location>
</feature>
<protein>
    <submittedName>
        <fullName evidence="2">Uncharacterized protein</fullName>
    </submittedName>
</protein>
<dbReference type="Proteomes" id="UP000054560">
    <property type="component" value="Unassembled WGS sequence"/>
</dbReference>
<organism evidence="2 3">
    <name type="scientific">Sphaeroforma arctica JP610</name>
    <dbReference type="NCBI Taxonomy" id="667725"/>
    <lineage>
        <taxon>Eukaryota</taxon>
        <taxon>Ichthyosporea</taxon>
        <taxon>Ichthyophonida</taxon>
        <taxon>Sphaeroforma</taxon>
    </lineage>
</organism>
<name>A0A0L0FS19_9EUKA</name>
<proteinExistence type="predicted"/>
<evidence type="ECO:0000256" key="1">
    <source>
        <dbReference type="SAM" id="MobiDB-lite"/>
    </source>
</evidence>
<dbReference type="RefSeq" id="XP_014153401.1">
    <property type="nucleotide sequence ID" value="XM_014297926.1"/>
</dbReference>
<evidence type="ECO:0000313" key="2">
    <source>
        <dbReference type="EMBL" id="KNC79499.1"/>
    </source>
</evidence>
<dbReference type="EMBL" id="KQ242294">
    <property type="protein sequence ID" value="KNC79499.1"/>
    <property type="molecule type" value="Genomic_DNA"/>
</dbReference>
<feature type="region of interest" description="Disordered" evidence="1">
    <location>
        <begin position="610"/>
        <end position="629"/>
    </location>
</feature>
<reference evidence="2 3" key="1">
    <citation type="submission" date="2011-02" db="EMBL/GenBank/DDBJ databases">
        <title>The Genome Sequence of Sphaeroforma arctica JP610.</title>
        <authorList>
            <consortium name="The Broad Institute Genome Sequencing Platform"/>
            <person name="Russ C."/>
            <person name="Cuomo C."/>
            <person name="Young S.K."/>
            <person name="Zeng Q."/>
            <person name="Gargeya S."/>
            <person name="Alvarado L."/>
            <person name="Berlin A."/>
            <person name="Chapman S.B."/>
            <person name="Chen Z."/>
            <person name="Freedman E."/>
            <person name="Gellesch M."/>
            <person name="Goldberg J."/>
            <person name="Griggs A."/>
            <person name="Gujja S."/>
            <person name="Heilman E."/>
            <person name="Heiman D."/>
            <person name="Howarth C."/>
            <person name="Mehta T."/>
            <person name="Neiman D."/>
            <person name="Pearson M."/>
            <person name="Roberts A."/>
            <person name="Saif S."/>
            <person name="Shea T."/>
            <person name="Shenoy N."/>
            <person name="Sisk P."/>
            <person name="Stolte C."/>
            <person name="Sykes S."/>
            <person name="White J."/>
            <person name="Yandava C."/>
            <person name="Burger G."/>
            <person name="Gray M.W."/>
            <person name="Holland P.W.H."/>
            <person name="King N."/>
            <person name="Lang F.B.F."/>
            <person name="Roger A.J."/>
            <person name="Ruiz-Trillo I."/>
            <person name="Haas B."/>
            <person name="Nusbaum C."/>
            <person name="Birren B."/>
        </authorList>
    </citation>
    <scope>NUCLEOTIDE SEQUENCE [LARGE SCALE GENOMIC DNA]</scope>
    <source>
        <strain evidence="2 3">JP610</strain>
    </source>
</reference>
<feature type="compositionally biased region" description="Polar residues" evidence="1">
    <location>
        <begin position="188"/>
        <end position="201"/>
    </location>
</feature>
<dbReference type="GeneID" id="25908609"/>
<keyword evidence="3" id="KW-1185">Reference proteome</keyword>
<feature type="compositionally biased region" description="Basic residues" evidence="1">
    <location>
        <begin position="136"/>
        <end position="148"/>
    </location>
</feature>
<feature type="region of interest" description="Disordered" evidence="1">
    <location>
        <begin position="133"/>
        <end position="224"/>
    </location>
</feature>
<gene>
    <name evidence="2" type="ORF">SARC_08105</name>
</gene>
<sequence length="676" mass="75776">MAYMPFESSLEILERDLKAYMRCDTGASEKETNKDGQRKRTQTDKVVEHESRKGSSTSKRRRKNGTTSVTVDTKAGNVKRRRPEERTSGTLGIFNKGLRAPFVSRIKGGESRSLRDAFSEAQFYHRDKTRYAKPTQHVHRHTAKHKPPIRRESRHNPKCIVSPESSHSSASIDSGNDAANICKHESTRTNATQTSQYSTTMKGKRRDSPVVSTPSEYDDDEKPEKNLTFAVPQARVQQAGFTPSPIPVPSEAEMHTAVLREIKRVAALWKVINPRCDYVSTRIKRISEQIDTSVLLREPMSSQTVHNREKNSSNRHNRHNDDIECHAHDTGSIQHNTGGLLLTTLGSSAGTRTHTHTHGHGPVSDVANIHTHQDDQSSHGHSHKVYGPVSHLPQYSIARLVTNAQNTGGRTHGSRQYTHAHSLGQYKLVVGNNQYQQPSKDSISAYKHTSKDIFQEMCVSNQPRMHEGKIGETTRDRHTIHPMHSLRPGVSAPSQARAHQADISINGEVSGSTERPAYTFKNANDYGRSGTLGMDSLQMPLDMQQLERGSLYQERRWDHSPQRTSHRLNECGLPSHETSMNNLLVPITRNEKGPPDDFDRLLTEDFDSVAENGQPHSRHQVDKHQKHQHLEGAPNAVTLGLGTLNFKSAHEERLRHGLVHGNDIVLDGFVGPTMYP</sequence>